<accession>A0A383V2N5</accession>
<reference evidence="1 2" key="1">
    <citation type="submission" date="2017-11" db="EMBL/GenBank/DDBJ databases">
        <authorList>
            <person name="Kracher B."/>
        </authorList>
    </citation>
    <scope>NUCLEOTIDE SEQUENCE [LARGE SCALE GENOMIC DNA]</scope>
    <source>
        <strain evidence="1 2">RACE1</strain>
    </source>
</reference>
<dbReference type="VEuPathDB" id="FungiDB:BLGHR1_16703"/>
<protein>
    <submittedName>
        <fullName evidence="1">Uncharacterized protein</fullName>
    </submittedName>
</protein>
<organism evidence="1 2">
    <name type="scientific">Blumeria hordei</name>
    <name type="common">Barley powdery mildew</name>
    <name type="synonym">Blumeria graminis f. sp. hordei</name>
    <dbReference type="NCBI Taxonomy" id="2867405"/>
    <lineage>
        <taxon>Eukaryota</taxon>
        <taxon>Fungi</taxon>
        <taxon>Dikarya</taxon>
        <taxon>Ascomycota</taxon>
        <taxon>Pezizomycotina</taxon>
        <taxon>Leotiomycetes</taxon>
        <taxon>Erysiphales</taxon>
        <taxon>Erysiphaceae</taxon>
        <taxon>Blumeria</taxon>
    </lineage>
</organism>
<proteinExistence type="predicted"/>
<name>A0A383V2N5_BLUHO</name>
<dbReference type="Proteomes" id="UP000275772">
    <property type="component" value="Unassembled WGS sequence"/>
</dbReference>
<dbReference type="EMBL" id="UNSH01000086">
    <property type="protein sequence ID" value="SZF05900.1"/>
    <property type="molecule type" value="Genomic_DNA"/>
</dbReference>
<sequence>MLAIILSDWLVLRRRINLPNLVSTRLGSTAALNLPATNHKSSLRPHCRI</sequence>
<evidence type="ECO:0000313" key="2">
    <source>
        <dbReference type="Proteomes" id="UP000275772"/>
    </source>
</evidence>
<gene>
    <name evidence="1" type="ORF">BLGHR1_16703</name>
</gene>
<evidence type="ECO:0000313" key="1">
    <source>
        <dbReference type="EMBL" id="SZF05900.1"/>
    </source>
</evidence>
<dbReference type="AlphaFoldDB" id="A0A383V2N5"/>